<keyword evidence="3" id="KW-1185">Reference proteome</keyword>
<gene>
    <name evidence="2" type="ORF">LPW39_13980</name>
</gene>
<dbReference type="InterPro" id="IPR057311">
    <property type="entry name" value="GrebAB-C-like"/>
</dbReference>
<dbReference type="Proteomes" id="UP001199260">
    <property type="component" value="Unassembled WGS sequence"/>
</dbReference>
<reference evidence="2 3" key="1">
    <citation type="submission" date="2021-11" db="EMBL/GenBank/DDBJ databases">
        <title>Genome sequence.</title>
        <authorList>
            <person name="Sun Q."/>
        </authorList>
    </citation>
    <scope>NUCLEOTIDE SEQUENCE [LARGE SCALE GENOMIC DNA]</scope>
    <source>
        <strain evidence="2 3">KCTC 12005</strain>
    </source>
</reference>
<organism evidence="2 3">
    <name type="scientific">Comamonas koreensis</name>
    <dbReference type="NCBI Taxonomy" id="160825"/>
    <lineage>
        <taxon>Bacteria</taxon>
        <taxon>Pseudomonadati</taxon>
        <taxon>Pseudomonadota</taxon>
        <taxon>Betaproteobacteria</taxon>
        <taxon>Burkholderiales</taxon>
        <taxon>Comamonadaceae</taxon>
        <taxon>Comamonas</taxon>
    </lineage>
</organism>
<sequence length="641" mass="71546">MNREIIDGLLGQAALGLFHPDIQRSLLEDQDFIRNSKISTSTILSLGQDGPRYNRSKFFDGIRKAIREPGGAIPVEDQGGLVWQLIAEHREDRFTFSLGSKERGPFPLTDHSALAEDLSIRTNWLERIAADILLDSASRKNWLYRMRNSPITDDDFVELMRDIDLTPVNFLEDLQERLKQSDITWSTLVPLESRYYERLIGLSEGSATASEYIETGAKFRIAELLLVNNLSGLSFALLMCSAGGISKSIKLNQVDRDELVKFYRWLTEYGDPLSQVGAVEIALSHLDILPELAPFVEQIVSGLLSEDPENDGSILVLLSTLVIAVTSELAKNRILGDIPPFYLRQAAIAHASLLVRAIKESRIDIASFTRWARILDGNEIYLLRGLIDLRREPRWLPEFIGTNQLRFEFIGRFSNAAIQNEGQIKQNTLQKLLLGEKSKLAQAFRWPYPNFPGPMEGSAALGPIFPNDALREVETALESTRLEANAFAVLINGALLFNMREDMACLAAAALRRVGFSLEGTENTDDNFRLIGGLAVLAAVTRCGDLAEAVRVLARGMRRRRQLTGGLDKELRIALVTAASFEEPEAWSRFAGEWLTEVSFETSDKMAAKALLHRLRQLVKLEPILAKHCATADAALDAFVH</sequence>
<evidence type="ECO:0000313" key="3">
    <source>
        <dbReference type="Proteomes" id="UP001199260"/>
    </source>
</evidence>
<dbReference type="RefSeq" id="WP_230776062.1">
    <property type="nucleotide sequence ID" value="NZ_JAJNCT010000018.1"/>
</dbReference>
<dbReference type="Pfam" id="PF24388">
    <property type="entry name" value="Permuted_GreAB-C"/>
    <property type="match status" value="1"/>
</dbReference>
<accession>A0AAW4XXD4</accession>
<evidence type="ECO:0000259" key="1">
    <source>
        <dbReference type="Pfam" id="PF24388"/>
    </source>
</evidence>
<name>A0AAW4XXD4_9BURK</name>
<comment type="caution">
    <text evidence="2">The sequence shown here is derived from an EMBL/GenBank/DDBJ whole genome shotgun (WGS) entry which is preliminary data.</text>
</comment>
<dbReference type="EMBL" id="JAJNCT010000018">
    <property type="protein sequence ID" value="MCD2166239.1"/>
    <property type="molecule type" value="Genomic_DNA"/>
</dbReference>
<evidence type="ECO:0000313" key="2">
    <source>
        <dbReference type="EMBL" id="MCD2166239.1"/>
    </source>
</evidence>
<protein>
    <recommendedName>
        <fullName evidence="1">GreAB-C-like domain-containing protein</fullName>
    </recommendedName>
</protein>
<dbReference type="AlphaFoldDB" id="A0AAW4XXD4"/>
<feature type="domain" description="GreAB-C-like" evidence="1">
    <location>
        <begin position="49"/>
        <end position="92"/>
    </location>
</feature>
<proteinExistence type="predicted"/>